<protein>
    <recommendedName>
        <fullName evidence="5">Lipase domain-containing protein</fullName>
    </recommendedName>
</protein>
<dbReference type="PANTHER" id="PTHR11610:SF173">
    <property type="entry name" value="LIPASE DOMAIN-CONTAINING PROTEIN-RELATED"/>
    <property type="match status" value="1"/>
</dbReference>
<evidence type="ECO:0000256" key="1">
    <source>
        <dbReference type="ARBA" id="ARBA00004613"/>
    </source>
</evidence>
<keyword evidence="3" id="KW-0964">Secreted</keyword>
<comment type="caution">
    <text evidence="6">The sequence shown here is derived from an EMBL/GenBank/DDBJ whole genome shotgun (WGS) entry which is preliminary data.</text>
</comment>
<dbReference type="InterPro" id="IPR013818">
    <property type="entry name" value="Lipase"/>
</dbReference>
<evidence type="ECO:0000256" key="2">
    <source>
        <dbReference type="ARBA" id="ARBA00010701"/>
    </source>
</evidence>
<evidence type="ECO:0000256" key="3">
    <source>
        <dbReference type="ARBA" id="ARBA00022525"/>
    </source>
</evidence>
<dbReference type="Pfam" id="PF00151">
    <property type="entry name" value="Lipase"/>
    <property type="match status" value="1"/>
</dbReference>
<evidence type="ECO:0000259" key="5">
    <source>
        <dbReference type="Pfam" id="PF00151"/>
    </source>
</evidence>
<keyword evidence="7" id="KW-1185">Reference proteome</keyword>
<evidence type="ECO:0000313" key="7">
    <source>
        <dbReference type="Proteomes" id="UP001558652"/>
    </source>
</evidence>
<evidence type="ECO:0000256" key="4">
    <source>
        <dbReference type="RuleBase" id="RU004262"/>
    </source>
</evidence>
<organism evidence="6 7">
    <name type="scientific">Ranatra chinensis</name>
    <dbReference type="NCBI Taxonomy" id="642074"/>
    <lineage>
        <taxon>Eukaryota</taxon>
        <taxon>Metazoa</taxon>
        <taxon>Ecdysozoa</taxon>
        <taxon>Arthropoda</taxon>
        <taxon>Hexapoda</taxon>
        <taxon>Insecta</taxon>
        <taxon>Pterygota</taxon>
        <taxon>Neoptera</taxon>
        <taxon>Paraneoptera</taxon>
        <taxon>Hemiptera</taxon>
        <taxon>Heteroptera</taxon>
        <taxon>Panheteroptera</taxon>
        <taxon>Nepomorpha</taxon>
        <taxon>Nepidae</taxon>
        <taxon>Ranatrinae</taxon>
        <taxon>Ranatra</taxon>
    </lineage>
</organism>
<dbReference type="EMBL" id="JBFDAA010000014">
    <property type="protein sequence ID" value="KAL1122021.1"/>
    <property type="molecule type" value="Genomic_DNA"/>
</dbReference>
<dbReference type="SUPFAM" id="SSF53474">
    <property type="entry name" value="alpha/beta-Hydrolases"/>
    <property type="match status" value="1"/>
</dbReference>
<proteinExistence type="inferred from homology"/>
<dbReference type="Gene3D" id="3.40.50.1820">
    <property type="entry name" value="alpha/beta hydrolase"/>
    <property type="match status" value="1"/>
</dbReference>
<dbReference type="Proteomes" id="UP001558652">
    <property type="component" value="Unassembled WGS sequence"/>
</dbReference>
<dbReference type="InterPro" id="IPR000734">
    <property type="entry name" value="TAG_lipase"/>
</dbReference>
<dbReference type="PANTHER" id="PTHR11610">
    <property type="entry name" value="LIPASE"/>
    <property type="match status" value="1"/>
</dbReference>
<gene>
    <name evidence="6" type="ORF">AAG570_003427</name>
</gene>
<feature type="domain" description="Lipase" evidence="5">
    <location>
        <begin position="7"/>
        <end position="149"/>
    </location>
</feature>
<dbReference type="GO" id="GO:0005576">
    <property type="term" value="C:extracellular region"/>
    <property type="evidence" value="ECO:0007669"/>
    <property type="project" value="UniProtKB-SubCell"/>
</dbReference>
<name>A0ABD0Y3L5_9HEMI</name>
<sequence length="163" mass="17270">MELRPAFLQAGDFNVISVDYGPLARSPCYVQASMNVRTVGKCIARALEQLFAARPGTASPANTHVIGFSLGAHVAGAVGTYTKLPWITGLDPALPLFDDYTSSASSRLDSSDAQFVDVIHTNAGIKGKVLPVGHVDFYCNSGTYQPGCNGSKFIFPLNASTIQ</sequence>
<comment type="subcellular location">
    <subcellularLocation>
        <location evidence="1">Secreted</location>
    </subcellularLocation>
</comment>
<dbReference type="AlphaFoldDB" id="A0ABD0Y3L5"/>
<dbReference type="InterPro" id="IPR029058">
    <property type="entry name" value="AB_hydrolase_fold"/>
</dbReference>
<evidence type="ECO:0000313" key="6">
    <source>
        <dbReference type="EMBL" id="KAL1122021.1"/>
    </source>
</evidence>
<accession>A0ABD0Y3L5</accession>
<reference evidence="6 7" key="1">
    <citation type="submission" date="2024-07" db="EMBL/GenBank/DDBJ databases">
        <title>Chromosome-level genome assembly of the water stick insect Ranatra chinensis (Heteroptera: Nepidae).</title>
        <authorList>
            <person name="Liu X."/>
        </authorList>
    </citation>
    <scope>NUCLEOTIDE SEQUENCE [LARGE SCALE GENOMIC DNA]</scope>
    <source>
        <strain evidence="6">Cailab_2021Rc</strain>
        <tissue evidence="6">Muscle</tissue>
    </source>
</reference>
<comment type="similarity">
    <text evidence="2 4">Belongs to the AB hydrolase superfamily. Lipase family.</text>
</comment>